<feature type="compositionally biased region" description="Basic and acidic residues" evidence="1">
    <location>
        <begin position="136"/>
        <end position="146"/>
    </location>
</feature>
<evidence type="ECO:0000313" key="2">
    <source>
        <dbReference type="EMBL" id="CAB1457655.1"/>
    </source>
</evidence>
<dbReference type="AlphaFoldDB" id="A0A9N7VXZ7"/>
<reference evidence="2" key="1">
    <citation type="submission" date="2020-03" db="EMBL/GenBank/DDBJ databases">
        <authorList>
            <person name="Weist P."/>
        </authorList>
    </citation>
    <scope>NUCLEOTIDE SEQUENCE</scope>
</reference>
<proteinExistence type="predicted"/>
<evidence type="ECO:0000313" key="3">
    <source>
        <dbReference type="Proteomes" id="UP001153269"/>
    </source>
</evidence>
<comment type="caution">
    <text evidence="2">The sequence shown here is derived from an EMBL/GenBank/DDBJ whole genome shotgun (WGS) entry which is preliminary data.</text>
</comment>
<accession>A0A9N7VXZ7</accession>
<feature type="compositionally biased region" description="Pro residues" evidence="1">
    <location>
        <begin position="101"/>
        <end position="126"/>
    </location>
</feature>
<dbReference type="EMBL" id="CADEAL010004351">
    <property type="protein sequence ID" value="CAB1457655.1"/>
    <property type="molecule type" value="Genomic_DNA"/>
</dbReference>
<gene>
    <name evidence="2" type="ORF">PLEPLA_LOCUS45479</name>
</gene>
<dbReference type="Proteomes" id="UP001153269">
    <property type="component" value="Unassembled WGS sequence"/>
</dbReference>
<name>A0A9N7VXZ7_PLEPL</name>
<feature type="region of interest" description="Disordered" evidence="1">
    <location>
        <begin position="86"/>
        <end position="152"/>
    </location>
</feature>
<evidence type="ECO:0000256" key="1">
    <source>
        <dbReference type="SAM" id="MobiDB-lite"/>
    </source>
</evidence>
<keyword evidence="3" id="KW-1185">Reference proteome</keyword>
<protein>
    <submittedName>
        <fullName evidence="2">Uncharacterized protein</fullName>
    </submittedName>
</protein>
<sequence>MNKGAEEGQLKGMMGLIMEHIWELDAAINDPSDDRIMCWWGRRRPLRVYIMTRVRSGRAEGGTSGPRCVGMNVCVGGRRSTLKLGLQHKAREPSALWSPALTPPPHPPHAVPPRSTLPPPPPPPCGPAAWQGDEGEAVREKTDHAEVQTNCC</sequence>
<organism evidence="2 3">
    <name type="scientific">Pleuronectes platessa</name>
    <name type="common">European plaice</name>
    <dbReference type="NCBI Taxonomy" id="8262"/>
    <lineage>
        <taxon>Eukaryota</taxon>
        <taxon>Metazoa</taxon>
        <taxon>Chordata</taxon>
        <taxon>Craniata</taxon>
        <taxon>Vertebrata</taxon>
        <taxon>Euteleostomi</taxon>
        <taxon>Actinopterygii</taxon>
        <taxon>Neopterygii</taxon>
        <taxon>Teleostei</taxon>
        <taxon>Neoteleostei</taxon>
        <taxon>Acanthomorphata</taxon>
        <taxon>Carangaria</taxon>
        <taxon>Pleuronectiformes</taxon>
        <taxon>Pleuronectoidei</taxon>
        <taxon>Pleuronectidae</taxon>
        <taxon>Pleuronectes</taxon>
    </lineage>
</organism>